<dbReference type="EMBL" id="CP147920">
    <property type="protein sequence ID" value="XAU13937.1"/>
    <property type="molecule type" value="Genomic_DNA"/>
</dbReference>
<feature type="transmembrane region" description="Helical" evidence="6">
    <location>
        <begin position="311"/>
        <end position="331"/>
    </location>
</feature>
<feature type="transmembrane region" description="Helical" evidence="6">
    <location>
        <begin position="253"/>
        <end position="272"/>
    </location>
</feature>
<keyword evidence="5 6" id="KW-0472">Membrane</keyword>
<evidence type="ECO:0000256" key="5">
    <source>
        <dbReference type="ARBA" id="ARBA00023136"/>
    </source>
</evidence>
<evidence type="ECO:0000256" key="4">
    <source>
        <dbReference type="ARBA" id="ARBA00022989"/>
    </source>
</evidence>
<dbReference type="CDD" id="cd17320">
    <property type="entry name" value="MFS_MdfA_MDR_like"/>
    <property type="match status" value="1"/>
</dbReference>
<dbReference type="Pfam" id="PF07690">
    <property type="entry name" value="MFS_1"/>
    <property type="match status" value="1"/>
</dbReference>
<feature type="domain" description="Major facilitator superfamily (MFS) profile" evidence="7">
    <location>
        <begin position="14"/>
        <end position="398"/>
    </location>
</feature>
<name>A0ABZ3H5X9_9BACT</name>
<dbReference type="InterPro" id="IPR036259">
    <property type="entry name" value="MFS_trans_sf"/>
</dbReference>
<evidence type="ECO:0000256" key="2">
    <source>
        <dbReference type="ARBA" id="ARBA00022448"/>
    </source>
</evidence>
<proteinExistence type="predicted"/>
<evidence type="ECO:0000259" key="7">
    <source>
        <dbReference type="PROSITE" id="PS50850"/>
    </source>
</evidence>
<dbReference type="InterPro" id="IPR011701">
    <property type="entry name" value="MFS"/>
</dbReference>
<evidence type="ECO:0000313" key="9">
    <source>
        <dbReference type="Proteomes" id="UP001447842"/>
    </source>
</evidence>
<feature type="transmembrane region" description="Helical" evidence="6">
    <location>
        <begin position="139"/>
        <end position="158"/>
    </location>
</feature>
<accession>A0ABZ3H5X9</accession>
<protein>
    <submittedName>
        <fullName evidence="8">Multidrug effflux MFS transporter</fullName>
    </submittedName>
</protein>
<organism evidence="8 9">
    <name type="scientific">Sulfurimonas diazotrophicus</name>
    <dbReference type="NCBI Taxonomy" id="3131939"/>
    <lineage>
        <taxon>Bacteria</taxon>
        <taxon>Pseudomonadati</taxon>
        <taxon>Campylobacterota</taxon>
        <taxon>Epsilonproteobacteria</taxon>
        <taxon>Campylobacterales</taxon>
        <taxon>Sulfurimonadaceae</taxon>
        <taxon>Sulfurimonas</taxon>
    </lineage>
</organism>
<reference evidence="8 9" key="1">
    <citation type="submission" date="2024-03" db="EMBL/GenBank/DDBJ databases">
        <title>Sulfurimonas sp. HSL3-1.</title>
        <authorList>
            <person name="Wang S."/>
        </authorList>
    </citation>
    <scope>NUCLEOTIDE SEQUENCE [LARGE SCALE GENOMIC DNA]</scope>
    <source>
        <strain evidence="8 9">HSL3-1</strain>
    </source>
</reference>
<keyword evidence="3 6" id="KW-0812">Transmembrane</keyword>
<feature type="transmembrane region" description="Helical" evidence="6">
    <location>
        <begin position="343"/>
        <end position="367"/>
    </location>
</feature>
<keyword evidence="9" id="KW-1185">Reference proteome</keyword>
<feature type="transmembrane region" description="Helical" evidence="6">
    <location>
        <begin position="219"/>
        <end position="238"/>
    </location>
</feature>
<dbReference type="PANTHER" id="PTHR23502">
    <property type="entry name" value="MAJOR FACILITATOR SUPERFAMILY"/>
    <property type="match status" value="1"/>
</dbReference>
<dbReference type="PROSITE" id="PS50850">
    <property type="entry name" value="MFS"/>
    <property type="match status" value="1"/>
</dbReference>
<feature type="transmembrane region" description="Helical" evidence="6">
    <location>
        <begin position="164"/>
        <end position="187"/>
    </location>
</feature>
<feature type="transmembrane region" description="Helical" evidence="6">
    <location>
        <begin position="52"/>
        <end position="69"/>
    </location>
</feature>
<evidence type="ECO:0000256" key="1">
    <source>
        <dbReference type="ARBA" id="ARBA00004141"/>
    </source>
</evidence>
<comment type="subcellular location">
    <subcellularLocation>
        <location evidence="1">Membrane</location>
        <topology evidence="1">Multi-pass membrane protein</topology>
    </subcellularLocation>
</comment>
<evidence type="ECO:0000256" key="3">
    <source>
        <dbReference type="ARBA" id="ARBA00022692"/>
    </source>
</evidence>
<dbReference type="Proteomes" id="UP001447842">
    <property type="component" value="Chromosome"/>
</dbReference>
<feature type="transmembrane region" description="Helical" evidence="6">
    <location>
        <begin position="81"/>
        <end position="100"/>
    </location>
</feature>
<keyword evidence="4 6" id="KW-1133">Transmembrane helix</keyword>
<gene>
    <name evidence="8" type="ORF">WCY31_06670</name>
</gene>
<feature type="transmembrane region" description="Helical" evidence="6">
    <location>
        <begin position="284"/>
        <end position="305"/>
    </location>
</feature>
<evidence type="ECO:0000313" key="8">
    <source>
        <dbReference type="EMBL" id="XAU13937.1"/>
    </source>
</evidence>
<dbReference type="RefSeq" id="WP_345971751.1">
    <property type="nucleotide sequence ID" value="NZ_CP147920.1"/>
</dbReference>
<evidence type="ECO:0000256" key="6">
    <source>
        <dbReference type="SAM" id="Phobius"/>
    </source>
</evidence>
<dbReference type="InterPro" id="IPR020846">
    <property type="entry name" value="MFS_dom"/>
</dbReference>
<sequence length="410" mass="44060">MMKPQTHQPSFKEFVLLMSLMTAAAALAIDAVMPALSTIGTALQVQTDNDRQLIISLLFAGMALGQLLYGPLSDSFGRKRAIYVGFGLYIAGSAIALFSPNLTVMLFGRFLQGLGAAGPRIVSVALIRDLYEGRMMARVMSFVMSIFIFVPAVAPALGEGLLYLWGWQAIFGLFIAVAAVTLVWFTLRQPETLPKERRIPLSPAHILTGVVETCKNRTALGYTVAMGFVFSVFMGYLSSAEQIFRDTYGAGELFALYFGIFALSIGLASYLNARLVMRYGMRPLSASALAALTLLSLLFFAYAYAHNGVPPFWSFMLYGLLTFFCFGLLFGNLNAMAMEPLGHIAGIGAAVVGSLSTFIALPIGVTIGRLYDGGILALVGGFALLGAAGLAVVRRTGRETMQRVPVPADD</sequence>
<dbReference type="Gene3D" id="1.20.1720.10">
    <property type="entry name" value="Multidrug resistance protein D"/>
    <property type="match status" value="1"/>
</dbReference>
<keyword evidence="2" id="KW-0813">Transport</keyword>
<dbReference type="PANTHER" id="PTHR23502:SF132">
    <property type="entry name" value="POLYAMINE TRANSPORTER 2-RELATED"/>
    <property type="match status" value="1"/>
</dbReference>
<dbReference type="SUPFAM" id="SSF103473">
    <property type="entry name" value="MFS general substrate transporter"/>
    <property type="match status" value="1"/>
</dbReference>
<feature type="transmembrane region" description="Helical" evidence="6">
    <location>
        <begin position="373"/>
        <end position="393"/>
    </location>
</feature>